<protein>
    <submittedName>
        <fullName evidence="2">Uncharacterized protein</fullName>
    </submittedName>
</protein>
<feature type="compositionally biased region" description="Basic and acidic residues" evidence="1">
    <location>
        <begin position="69"/>
        <end position="91"/>
    </location>
</feature>
<dbReference type="Proteomes" id="UP001201812">
    <property type="component" value="Unassembled WGS sequence"/>
</dbReference>
<gene>
    <name evidence="2" type="ORF">DdX_21856</name>
</gene>
<name>A0AAD4QSU2_9BILA</name>
<evidence type="ECO:0000256" key="1">
    <source>
        <dbReference type="SAM" id="MobiDB-lite"/>
    </source>
</evidence>
<feature type="compositionally biased region" description="Polar residues" evidence="1">
    <location>
        <begin position="1"/>
        <end position="11"/>
    </location>
</feature>
<dbReference type="AlphaFoldDB" id="A0AAD4QSU2"/>
<keyword evidence="3" id="KW-1185">Reference proteome</keyword>
<accession>A0AAD4QSU2</accession>
<evidence type="ECO:0000313" key="3">
    <source>
        <dbReference type="Proteomes" id="UP001201812"/>
    </source>
</evidence>
<reference evidence="2" key="1">
    <citation type="submission" date="2022-01" db="EMBL/GenBank/DDBJ databases">
        <title>Genome Sequence Resource for Two Populations of Ditylenchus destructor, the Migratory Endoparasitic Phytonematode.</title>
        <authorList>
            <person name="Zhang H."/>
            <person name="Lin R."/>
            <person name="Xie B."/>
        </authorList>
    </citation>
    <scope>NUCLEOTIDE SEQUENCE</scope>
    <source>
        <strain evidence="2">BazhouSP</strain>
    </source>
</reference>
<proteinExistence type="predicted"/>
<comment type="caution">
    <text evidence="2">The sequence shown here is derived from an EMBL/GenBank/DDBJ whole genome shotgun (WGS) entry which is preliminary data.</text>
</comment>
<dbReference type="EMBL" id="JAKKPZ010000921">
    <property type="protein sequence ID" value="KAI1691475.1"/>
    <property type="molecule type" value="Genomic_DNA"/>
</dbReference>
<organism evidence="2 3">
    <name type="scientific">Ditylenchus destructor</name>
    <dbReference type="NCBI Taxonomy" id="166010"/>
    <lineage>
        <taxon>Eukaryota</taxon>
        <taxon>Metazoa</taxon>
        <taxon>Ecdysozoa</taxon>
        <taxon>Nematoda</taxon>
        <taxon>Chromadorea</taxon>
        <taxon>Rhabditida</taxon>
        <taxon>Tylenchina</taxon>
        <taxon>Tylenchomorpha</taxon>
        <taxon>Sphaerularioidea</taxon>
        <taxon>Anguinidae</taxon>
        <taxon>Anguininae</taxon>
        <taxon>Ditylenchus</taxon>
    </lineage>
</organism>
<evidence type="ECO:0000313" key="2">
    <source>
        <dbReference type="EMBL" id="KAI1691475.1"/>
    </source>
</evidence>
<sequence>MILAPTSTPTPFSKARAKPRHWPVPVRSSSFSLVRARRPAARSARVGHPLRGFVQKFGYPIHTPPCRSTARDREVDPFDRPPVDRAGHVGGDRAGQPLDRAFELAQRRRARSRERVRHRIGQLAQPVGVGAERLSLTAGQ</sequence>
<feature type="region of interest" description="Disordered" evidence="1">
    <location>
        <begin position="61"/>
        <end position="99"/>
    </location>
</feature>
<feature type="region of interest" description="Disordered" evidence="1">
    <location>
        <begin position="1"/>
        <end position="29"/>
    </location>
</feature>